<dbReference type="AlphaFoldDB" id="A0A1Y1W002"/>
<dbReference type="OrthoDB" id="40579at2759"/>
<evidence type="ECO:0000313" key="1">
    <source>
        <dbReference type="EMBL" id="ORX66605.1"/>
    </source>
</evidence>
<dbReference type="SFLD" id="SFLDG01129">
    <property type="entry name" value="C1.5:_HAD__Beta-PGM__Phosphata"/>
    <property type="match status" value="1"/>
</dbReference>
<dbReference type="Gene3D" id="3.40.50.1000">
    <property type="entry name" value="HAD superfamily/HAD-like"/>
    <property type="match status" value="1"/>
</dbReference>
<dbReference type="Gene3D" id="1.10.150.240">
    <property type="entry name" value="Putative phosphatase, domain 2"/>
    <property type="match status" value="1"/>
</dbReference>
<keyword evidence="1" id="KW-0378">Hydrolase</keyword>
<proteinExistence type="predicted"/>
<protein>
    <submittedName>
        <fullName evidence="1">HAD-superfamily hydrolase subfamily IA, variant 3</fullName>
    </submittedName>
</protein>
<organism evidence="1 2">
    <name type="scientific">Linderina pennispora</name>
    <dbReference type="NCBI Taxonomy" id="61395"/>
    <lineage>
        <taxon>Eukaryota</taxon>
        <taxon>Fungi</taxon>
        <taxon>Fungi incertae sedis</taxon>
        <taxon>Zoopagomycota</taxon>
        <taxon>Kickxellomycotina</taxon>
        <taxon>Kickxellomycetes</taxon>
        <taxon>Kickxellales</taxon>
        <taxon>Kickxellaceae</taxon>
        <taxon>Linderina</taxon>
    </lineage>
</organism>
<keyword evidence="2" id="KW-1185">Reference proteome</keyword>
<dbReference type="EMBL" id="MCFD01000015">
    <property type="protein sequence ID" value="ORX66605.1"/>
    <property type="molecule type" value="Genomic_DNA"/>
</dbReference>
<dbReference type="STRING" id="61395.A0A1Y1W002"/>
<comment type="caution">
    <text evidence="1">The sequence shown here is derived from an EMBL/GenBank/DDBJ whole genome shotgun (WGS) entry which is preliminary data.</text>
</comment>
<dbReference type="Proteomes" id="UP000193922">
    <property type="component" value="Unassembled WGS sequence"/>
</dbReference>
<dbReference type="SUPFAM" id="SSF56784">
    <property type="entry name" value="HAD-like"/>
    <property type="match status" value="1"/>
</dbReference>
<evidence type="ECO:0000313" key="2">
    <source>
        <dbReference type="Proteomes" id="UP000193922"/>
    </source>
</evidence>
<gene>
    <name evidence="1" type="ORF">DL89DRAFT_65499</name>
</gene>
<dbReference type="PANTHER" id="PTHR43481:SF4">
    <property type="entry name" value="GLYCEROL-1-PHOSPHATE PHOSPHOHYDROLASE 1-RELATED"/>
    <property type="match status" value="1"/>
</dbReference>
<dbReference type="PANTHER" id="PTHR43481">
    <property type="entry name" value="FRUCTOSE-1-PHOSPHATE PHOSPHATASE"/>
    <property type="match status" value="1"/>
</dbReference>
<dbReference type="Pfam" id="PF13419">
    <property type="entry name" value="HAD_2"/>
    <property type="match status" value="1"/>
</dbReference>
<dbReference type="GeneID" id="63808599"/>
<sequence length="220" mass="23734">MPTLLTAKGILYDMDGTLVDTTECVENAWKQKAAKYGVDGDELIKHMHGRTCLDTLRTFFPPECHSKQFADNFENEFVNITEGVYPVPGVHPAVTAVSPERWAVVTAASRMWALARLGQVGLPEPKLLIAADDVTKGKPHPEGYLAGSKALGLEGKDVVVFEDAVNGVKAALAAGATVIALTTSTTRERLAEAGAQHIVDDFTKVDITDHTTHLSIVLRE</sequence>
<name>A0A1Y1W002_9FUNG</name>
<dbReference type="NCBIfam" id="TIGR01509">
    <property type="entry name" value="HAD-SF-IA-v3"/>
    <property type="match status" value="1"/>
</dbReference>
<dbReference type="InterPro" id="IPR006439">
    <property type="entry name" value="HAD-SF_hydro_IA"/>
</dbReference>
<accession>A0A1Y1W002</accession>
<dbReference type="InterPro" id="IPR041492">
    <property type="entry name" value="HAD_2"/>
</dbReference>
<dbReference type="InterPro" id="IPR023214">
    <property type="entry name" value="HAD_sf"/>
</dbReference>
<dbReference type="SFLD" id="SFLDS00003">
    <property type="entry name" value="Haloacid_Dehalogenase"/>
    <property type="match status" value="1"/>
</dbReference>
<dbReference type="InterPro" id="IPR036412">
    <property type="entry name" value="HAD-like_sf"/>
</dbReference>
<dbReference type="RefSeq" id="XP_040740593.1">
    <property type="nucleotide sequence ID" value="XM_040891951.1"/>
</dbReference>
<dbReference type="InterPro" id="IPR051806">
    <property type="entry name" value="HAD-like_SPP"/>
</dbReference>
<dbReference type="GO" id="GO:0050308">
    <property type="term" value="F:sugar-phosphatase activity"/>
    <property type="evidence" value="ECO:0007669"/>
    <property type="project" value="TreeGrafter"/>
</dbReference>
<dbReference type="InterPro" id="IPR023198">
    <property type="entry name" value="PGP-like_dom2"/>
</dbReference>
<reference evidence="1 2" key="1">
    <citation type="submission" date="2016-07" db="EMBL/GenBank/DDBJ databases">
        <title>Pervasive Adenine N6-methylation of Active Genes in Fungi.</title>
        <authorList>
            <consortium name="DOE Joint Genome Institute"/>
            <person name="Mondo S.J."/>
            <person name="Dannebaum R.O."/>
            <person name="Kuo R.C."/>
            <person name="Labutti K."/>
            <person name="Haridas S."/>
            <person name="Kuo A."/>
            <person name="Salamov A."/>
            <person name="Ahrendt S.R."/>
            <person name="Lipzen A."/>
            <person name="Sullivan W."/>
            <person name="Andreopoulos W.B."/>
            <person name="Clum A."/>
            <person name="Lindquist E."/>
            <person name="Daum C."/>
            <person name="Ramamoorthy G.K."/>
            <person name="Gryganskyi A."/>
            <person name="Culley D."/>
            <person name="Magnuson J.K."/>
            <person name="James T.Y."/>
            <person name="O'Malley M.A."/>
            <person name="Stajich J.E."/>
            <person name="Spatafora J.W."/>
            <person name="Visel A."/>
            <person name="Grigoriev I.V."/>
        </authorList>
    </citation>
    <scope>NUCLEOTIDE SEQUENCE [LARGE SCALE GENOMIC DNA]</scope>
    <source>
        <strain evidence="1 2">ATCC 12442</strain>
    </source>
</reference>